<keyword evidence="3" id="KW-1185">Reference proteome</keyword>
<dbReference type="AlphaFoldDB" id="A0A4R6C1G8"/>
<evidence type="ECO:0000313" key="2">
    <source>
        <dbReference type="EMBL" id="TDM15008.1"/>
    </source>
</evidence>
<sequence>MTLTPRTNLIIYMKSSKNERQLRKYGHIAYFNRKDKWLSLYIDTDRIDEVLEQLSRLKYVLKVEISPYQTLETDYESL</sequence>
<protein>
    <submittedName>
        <fullName evidence="2">DUF2129 domain-containing protein</fullName>
    </submittedName>
</protein>
<dbReference type="PIRSF" id="PIRSF031653">
    <property type="entry name" value="UCP031653"/>
    <property type="match status" value="1"/>
</dbReference>
<evidence type="ECO:0000256" key="1">
    <source>
        <dbReference type="ARBA" id="ARBA00022490"/>
    </source>
</evidence>
<dbReference type="InterPro" id="IPR016979">
    <property type="entry name" value="DUF2129"/>
</dbReference>
<name>A0A4R6C1G8_9STAP</name>
<comment type="caution">
    <text evidence="2">The sequence shown here is derived from an EMBL/GenBank/DDBJ whole genome shotgun (WGS) entry which is preliminary data.</text>
</comment>
<organism evidence="2 3">
    <name type="scientific">Macrococcus bovicus</name>
    <dbReference type="NCBI Taxonomy" id="69968"/>
    <lineage>
        <taxon>Bacteria</taxon>
        <taxon>Bacillati</taxon>
        <taxon>Bacillota</taxon>
        <taxon>Bacilli</taxon>
        <taxon>Bacillales</taxon>
        <taxon>Staphylococcaceae</taxon>
        <taxon>Macrococcus</taxon>
    </lineage>
</organism>
<dbReference type="Pfam" id="PF09902">
    <property type="entry name" value="DUF2129"/>
    <property type="match status" value="1"/>
</dbReference>
<proteinExistence type="predicted"/>
<reference evidence="2 3" key="1">
    <citation type="submission" date="2019-01" db="EMBL/GenBank/DDBJ databases">
        <title>Draft genome sequences of the type strains of six Macrococcus species.</title>
        <authorList>
            <person name="Mazhar S."/>
            <person name="Altermann E."/>
            <person name="Hill C."/>
            <person name="Mcauliffe O."/>
        </authorList>
    </citation>
    <scope>NUCLEOTIDE SEQUENCE [LARGE SCALE GENOMIC DNA]</scope>
    <source>
        <strain evidence="2 3">ATCC 51825</strain>
    </source>
</reference>
<gene>
    <name evidence="2" type="ORF">ERX55_03455</name>
</gene>
<keyword evidence="1" id="KW-0963">Cytoplasm</keyword>
<dbReference type="EMBL" id="SCWF01000002">
    <property type="protein sequence ID" value="TDM15008.1"/>
    <property type="molecule type" value="Genomic_DNA"/>
</dbReference>
<dbReference type="Proteomes" id="UP000294843">
    <property type="component" value="Unassembled WGS sequence"/>
</dbReference>
<dbReference type="OrthoDB" id="2990788at2"/>
<evidence type="ECO:0000313" key="3">
    <source>
        <dbReference type="Proteomes" id="UP000294843"/>
    </source>
</evidence>
<accession>A0A4R6C1G8</accession>
<dbReference type="RefSeq" id="WP_133451207.1">
    <property type="nucleotide sequence ID" value="NZ_SCWF01000002.1"/>
</dbReference>